<dbReference type="EMBL" id="HE796939">
    <property type="protein sequence ID" value="CCL99546.1"/>
    <property type="molecule type" value="Genomic_DNA"/>
</dbReference>
<dbReference type="InParanoid" id="J4I8K0"/>
<organism evidence="2 3">
    <name type="scientific">Fibroporia radiculosa</name>
    <dbReference type="NCBI Taxonomy" id="599839"/>
    <lineage>
        <taxon>Eukaryota</taxon>
        <taxon>Fungi</taxon>
        <taxon>Dikarya</taxon>
        <taxon>Basidiomycota</taxon>
        <taxon>Agaricomycotina</taxon>
        <taxon>Agaricomycetes</taxon>
        <taxon>Polyporales</taxon>
        <taxon>Fibroporiaceae</taxon>
        <taxon>Fibroporia</taxon>
    </lineage>
</organism>
<dbReference type="RefSeq" id="XP_012178829.1">
    <property type="nucleotide sequence ID" value="XM_012323439.1"/>
</dbReference>
<dbReference type="Proteomes" id="UP000006352">
    <property type="component" value="Unassembled WGS sequence"/>
</dbReference>
<name>J4I8K0_9APHY</name>
<protein>
    <recommendedName>
        <fullName evidence="4">Alginate lyase 2 domain-containing protein</fullName>
    </recommendedName>
</protein>
<evidence type="ECO:0000313" key="2">
    <source>
        <dbReference type="EMBL" id="CCL99546.1"/>
    </source>
</evidence>
<proteinExistence type="predicted"/>
<dbReference type="OrthoDB" id="3349148at2759"/>
<feature type="signal peptide" evidence="1">
    <location>
        <begin position="1"/>
        <end position="18"/>
    </location>
</feature>
<dbReference type="GeneID" id="24094457"/>
<evidence type="ECO:0008006" key="4">
    <source>
        <dbReference type="Google" id="ProtNLM"/>
    </source>
</evidence>
<sequence>MFAPLLILSLGLCASAAALNRRDTINCTTIHTGPLGLFSTNQTAAPLNPAGVNASLYFWDTNQAVLVEGGVAPEFEFQRCDSEYMGYHTVFNGSTVTSYGHLVPVAEEAYSCIFGGIFLIAMNSACYYTDDSSQQELYWALTNDTLSNTLSVSFVGVTANGTALNYEDDLSYYYAIGSYQNQSAILAVGSPEPNATSPYELRFFN</sequence>
<feature type="chain" id="PRO_5003779433" description="Alginate lyase 2 domain-containing protein" evidence="1">
    <location>
        <begin position="19"/>
        <end position="205"/>
    </location>
</feature>
<evidence type="ECO:0000256" key="1">
    <source>
        <dbReference type="SAM" id="SignalP"/>
    </source>
</evidence>
<reference evidence="2 3" key="1">
    <citation type="journal article" date="2012" name="Appl. Environ. Microbiol.">
        <title>Short-read sequencing for genomic analysis of the brown rot fungus Fibroporia radiculosa.</title>
        <authorList>
            <person name="Tang J.D."/>
            <person name="Perkins A.D."/>
            <person name="Sonstegard T.S."/>
            <person name="Schroeder S.G."/>
            <person name="Burgess S.C."/>
            <person name="Diehl S.V."/>
        </authorList>
    </citation>
    <scope>NUCLEOTIDE SEQUENCE [LARGE SCALE GENOMIC DNA]</scope>
    <source>
        <strain evidence="2 3">TFFH 294</strain>
    </source>
</reference>
<accession>J4I8K0</accession>
<dbReference type="AlphaFoldDB" id="J4I8K0"/>
<gene>
    <name evidence="2" type="ORF">FIBRA_01564</name>
</gene>
<evidence type="ECO:0000313" key="3">
    <source>
        <dbReference type="Proteomes" id="UP000006352"/>
    </source>
</evidence>
<dbReference type="HOGENOM" id="CLU_1337532_0_0_1"/>
<keyword evidence="1" id="KW-0732">Signal</keyword>
<keyword evidence="3" id="KW-1185">Reference proteome</keyword>